<feature type="chain" id="PRO_5002626825" evidence="2">
    <location>
        <begin position="27"/>
        <end position="1157"/>
    </location>
</feature>
<dbReference type="InterPro" id="IPR005077">
    <property type="entry name" value="Peptidase_C11"/>
</dbReference>
<dbReference type="HOGENOM" id="CLU_275693_0_0_7"/>
<dbReference type="InParanoid" id="A0LJW6"/>
<dbReference type="AlphaFoldDB" id="A0LJW6"/>
<dbReference type="Pfam" id="PF03415">
    <property type="entry name" value="Peptidase_C11"/>
    <property type="match status" value="1"/>
</dbReference>
<keyword evidence="4" id="KW-1185">Reference proteome</keyword>
<dbReference type="EMBL" id="CP000478">
    <property type="protein sequence ID" value="ABK17718.1"/>
    <property type="molecule type" value="Genomic_DNA"/>
</dbReference>
<dbReference type="Proteomes" id="UP000001784">
    <property type="component" value="Chromosome"/>
</dbReference>
<feature type="region of interest" description="Disordered" evidence="1">
    <location>
        <begin position="1048"/>
        <end position="1078"/>
    </location>
</feature>
<dbReference type="PANTHER" id="PTHR37835">
    <property type="entry name" value="ALPHA-CLOSTRIPAIN"/>
    <property type="match status" value="1"/>
</dbReference>
<evidence type="ECO:0000313" key="3">
    <source>
        <dbReference type="EMBL" id="ABK17718.1"/>
    </source>
</evidence>
<dbReference type="RefSeq" id="WP_011698887.1">
    <property type="nucleotide sequence ID" value="NC_008554.1"/>
</dbReference>
<dbReference type="STRING" id="335543.Sfum_2035"/>
<accession>A0LJW6</accession>
<organism evidence="3 4">
    <name type="scientific">Syntrophobacter fumaroxidans (strain DSM 10017 / MPOB)</name>
    <dbReference type="NCBI Taxonomy" id="335543"/>
    <lineage>
        <taxon>Bacteria</taxon>
        <taxon>Pseudomonadati</taxon>
        <taxon>Thermodesulfobacteriota</taxon>
        <taxon>Syntrophobacteria</taxon>
        <taxon>Syntrophobacterales</taxon>
        <taxon>Syntrophobacteraceae</taxon>
        <taxon>Syntrophobacter</taxon>
    </lineage>
</organism>
<name>A0LJW6_SYNFM</name>
<dbReference type="eggNOG" id="COG1716">
    <property type="taxonomic scope" value="Bacteria"/>
</dbReference>
<reference evidence="3 4" key="1">
    <citation type="submission" date="2006-10" db="EMBL/GenBank/DDBJ databases">
        <title>Complete sequence of Syntrophobacter fumaroxidans MPOB.</title>
        <authorList>
            <consortium name="US DOE Joint Genome Institute"/>
            <person name="Copeland A."/>
            <person name="Lucas S."/>
            <person name="Lapidus A."/>
            <person name="Barry K."/>
            <person name="Detter J.C."/>
            <person name="Glavina del Rio T."/>
            <person name="Hammon N."/>
            <person name="Israni S."/>
            <person name="Pitluck S."/>
            <person name="Goltsman E.G."/>
            <person name="Martinez M."/>
            <person name="Schmutz J."/>
            <person name="Larimer F."/>
            <person name="Land M."/>
            <person name="Hauser L."/>
            <person name="Kyrpides N."/>
            <person name="Kim E."/>
            <person name="Boone D.R."/>
            <person name="Brockman F."/>
            <person name="Culley D."/>
            <person name="Ferry J."/>
            <person name="Gunsalus R."/>
            <person name="McInerney M.J."/>
            <person name="Morrison M."/>
            <person name="Plugge C."/>
            <person name="Rohlin L."/>
            <person name="Scholten J."/>
            <person name="Sieber J."/>
            <person name="Stams A.J.M."/>
            <person name="Worm P."/>
            <person name="Henstra A.M."/>
            <person name="Richardson P."/>
        </authorList>
    </citation>
    <scope>NUCLEOTIDE SEQUENCE [LARGE SCALE GENOMIC DNA]</scope>
    <source>
        <strain evidence="4">DSM 10017 / MPOB</strain>
    </source>
</reference>
<feature type="signal peptide" evidence="2">
    <location>
        <begin position="1"/>
        <end position="26"/>
    </location>
</feature>
<evidence type="ECO:0000313" key="4">
    <source>
        <dbReference type="Proteomes" id="UP000001784"/>
    </source>
</evidence>
<gene>
    <name evidence="3" type="ordered locus">Sfum_2035</name>
</gene>
<dbReference type="PANTHER" id="PTHR37835:SF1">
    <property type="entry name" value="ALPHA-CLOSTRIPAIN"/>
    <property type="match status" value="1"/>
</dbReference>
<feature type="compositionally biased region" description="Pro residues" evidence="1">
    <location>
        <begin position="1055"/>
        <end position="1075"/>
    </location>
</feature>
<proteinExistence type="predicted"/>
<dbReference type="Gene3D" id="3.40.50.11970">
    <property type="match status" value="1"/>
</dbReference>
<sequence length="1157" mass="126791" precursor="true">MSRIRPRKWFLICAVLGFVFPSQIFAARIVSITTCESVEPSSMKAVGVRSRFTQDTREIHLLVQFEGLKAGSKVKGTWISVDAIKTPNYEIDSSESQFSKDGEGTAHFSLSRPNQGWPVGNYKVDLHLDGALLTSVPFAVAASPMAAPASSQSSPQSPSPKLVSLVSCEAVASPGLSPINVTDTFDATTPELHVLAKVEGAVPGTKLKGIWSVLGQPGGSDREINATEAEFGQEGGDTVHFLVEKPEGGWPAGNYRFDLYINGKTAGKIAFSVRGGDPARPPFSLDLGPERRDPQRIWTIAVYLDGDNDLEPFALKDLKEMERGISEEGVECIVFLDRAGGEGQVVRIRKDIAGSTKSEVITTAGEVNMADPQVLHTFLASVLKAFPAQHHALILWDHGGGWAAHLIDEKAPGAPKGRDKMTLPRLREAVAGALKDTGRQRIDIIGFDMCLMAQLEVACELSGLAEIMLASQAVEPGDGWPYDQILPYFGKGTMGARRLAAQIVESYGKYYGERKERVATLSAVDLGETDKLVSSLSDFARKMSESVPGAWPEVSRSLYYSEGYADRTDIRRKSGVLASVDLMDVLNRLRLSTPNFPAQKEYQDIVAIMDKAIIAKHASPRHRLSHGLAVYAPVRGAQFDPDYLQIRMSKTCAWQGMLSALHKAQEQQLSPPRVTDIRVVDAQTGNPVKGGKPGGGFKVEATVEGENILWVQYMQAVRDDKRNGFALLEKGYVYDPEFYKKKEGAVADVVDLIMPEFKGNRNKVSKEFIGRHLKVTDGRHAARATIDASSLSDLQHAAVPVALKRQGAEQCFATLFFNAVTWTVANVVAELPQKDGTVAYRQVKLQPEDEVTLLFEFISDDGKAGYVAGETLKWGKGLELVIDTDEPSNLTVAMRAESIAGQSSFATTQIKLEALTKEEQSFVENARKVKLKDLVGTWQWHGLKDGQWNSIPPFTEIAPSPSNPEVLIAKIQNPGDSSWKVTPMAVLLDTRLMPTLRLISFDDEGRPVEAMNFTMLVSRWDQGAPRMILKYLVPKGWLLLWAKRQAPQGTATGPAPGPGMTVPPPVPSQVQPPSPSASLAGLWYGPDREVLKMGESTYELYEFNMLEDKGVYEIRGKQLITRSAITGEVERFSFSLSGQQLTLRDSGGQTFRFRRKQ</sequence>
<keyword evidence="2" id="KW-0732">Signal</keyword>
<dbReference type="KEGG" id="sfu:Sfum_2035"/>
<evidence type="ECO:0000256" key="1">
    <source>
        <dbReference type="SAM" id="MobiDB-lite"/>
    </source>
</evidence>
<evidence type="ECO:0000256" key="2">
    <source>
        <dbReference type="SAM" id="SignalP"/>
    </source>
</evidence>
<protein>
    <submittedName>
        <fullName evidence="3">Peptidase C11, clostripain</fullName>
    </submittedName>
</protein>